<dbReference type="EMBL" id="LR796420">
    <property type="protein sequence ID" value="CAB4142768.1"/>
    <property type="molecule type" value="Genomic_DNA"/>
</dbReference>
<proteinExistence type="predicted"/>
<evidence type="ECO:0000313" key="1">
    <source>
        <dbReference type="EMBL" id="CAB4142768.1"/>
    </source>
</evidence>
<sequence length="71" mass="7775">MAKSILEIYDEMQSQLGVDTITYDAGVAKQTPYSLDDTKNADDQVLTAEKFKVGRGGQVNNVLYSSTIDRG</sequence>
<name>A0A6J5M7U8_9CAUD</name>
<gene>
    <name evidence="1" type="ORF">UFOVP449_76</name>
</gene>
<organism evidence="1">
    <name type="scientific">uncultured Caudovirales phage</name>
    <dbReference type="NCBI Taxonomy" id="2100421"/>
    <lineage>
        <taxon>Viruses</taxon>
        <taxon>Duplodnaviria</taxon>
        <taxon>Heunggongvirae</taxon>
        <taxon>Uroviricota</taxon>
        <taxon>Caudoviricetes</taxon>
        <taxon>Peduoviridae</taxon>
        <taxon>Maltschvirus</taxon>
        <taxon>Maltschvirus maltsch</taxon>
    </lineage>
</organism>
<accession>A0A6J5M7U8</accession>
<protein>
    <submittedName>
        <fullName evidence="1">Uncharacterized protein</fullName>
    </submittedName>
</protein>
<reference evidence="1" key="1">
    <citation type="submission" date="2020-04" db="EMBL/GenBank/DDBJ databases">
        <authorList>
            <person name="Chiriac C."/>
            <person name="Salcher M."/>
            <person name="Ghai R."/>
            <person name="Kavagutti S V."/>
        </authorList>
    </citation>
    <scope>NUCLEOTIDE SEQUENCE</scope>
</reference>